<evidence type="ECO:0000256" key="4">
    <source>
        <dbReference type="ARBA" id="ARBA00022679"/>
    </source>
</evidence>
<dbReference type="AlphaFoldDB" id="A0A8X8WVZ0"/>
<evidence type="ECO:0000256" key="1">
    <source>
        <dbReference type="ARBA" id="ARBA00004123"/>
    </source>
</evidence>
<evidence type="ECO:0000313" key="12">
    <source>
        <dbReference type="EMBL" id="KAG6401842.1"/>
    </source>
</evidence>
<dbReference type="GO" id="GO:0016925">
    <property type="term" value="P:protein sumoylation"/>
    <property type="evidence" value="ECO:0007669"/>
    <property type="project" value="TreeGrafter"/>
</dbReference>
<evidence type="ECO:0000256" key="6">
    <source>
        <dbReference type="ARBA" id="ARBA00022771"/>
    </source>
</evidence>
<evidence type="ECO:0000259" key="11">
    <source>
        <dbReference type="PROSITE" id="PS51044"/>
    </source>
</evidence>
<dbReference type="GO" id="GO:0000724">
    <property type="term" value="P:double-strand break repair via homologous recombination"/>
    <property type="evidence" value="ECO:0007669"/>
    <property type="project" value="InterPro"/>
</dbReference>
<comment type="subcellular location">
    <subcellularLocation>
        <location evidence="1">Nucleus</location>
    </subcellularLocation>
</comment>
<organism evidence="12">
    <name type="scientific">Salvia splendens</name>
    <name type="common">Scarlet sage</name>
    <dbReference type="NCBI Taxonomy" id="180675"/>
    <lineage>
        <taxon>Eukaryota</taxon>
        <taxon>Viridiplantae</taxon>
        <taxon>Streptophyta</taxon>
        <taxon>Embryophyta</taxon>
        <taxon>Tracheophyta</taxon>
        <taxon>Spermatophyta</taxon>
        <taxon>Magnoliopsida</taxon>
        <taxon>eudicotyledons</taxon>
        <taxon>Gunneridae</taxon>
        <taxon>Pentapetalae</taxon>
        <taxon>asterids</taxon>
        <taxon>lamiids</taxon>
        <taxon>Lamiales</taxon>
        <taxon>Lamiaceae</taxon>
        <taxon>Nepetoideae</taxon>
        <taxon>Mentheae</taxon>
        <taxon>Salviinae</taxon>
        <taxon>Salvia</taxon>
        <taxon>Salvia subgen. Calosphace</taxon>
        <taxon>core Calosphace</taxon>
    </lineage>
</organism>
<protein>
    <recommendedName>
        <fullName evidence="11">SP-RING-type domain-containing protein</fullName>
    </recommendedName>
</protein>
<dbReference type="PROSITE" id="PS51044">
    <property type="entry name" value="ZF_SP_RING"/>
    <property type="match status" value="1"/>
</dbReference>
<evidence type="ECO:0000256" key="8">
    <source>
        <dbReference type="ARBA" id="ARBA00022833"/>
    </source>
</evidence>
<gene>
    <name evidence="12" type="ORF">SASPL_138710</name>
</gene>
<evidence type="ECO:0000256" key="10">
    <source>
        <dbReference type="PROSITE-ProRule" id="PRU00452"/>
    </source>
</evidence>
<dbReference type="InterPro" id="IPR026846">
    <property type="entry name" value="Nse2(Mms21)"/>
</dbReference>
<sequence>MASASAPRSGVQGRIASAATTLAAENQTLIADIRRATVMMKEVGVDFERDNEFDMVKQLEDGVVNLVKAADECIHLSSSIQSIGKDYQPAAELTNFSKLFDKKIKRSKADVSSVSQSQLWLRQFREAIWKVHHEGQPMPGEEQEDIIMTSTECNILNATCPLTGKPITELAEPVRSMDCKHIYEKKAIMQHLRTRTAQIRCPVTGCPKKLVADRVDCDPFLLMEIDEVRSLNAQRATAGVIEDFTQLEQD</sequence>
<dbReference type="PANTHER" id="PTHR21330">
    <property type="entry name" value="E3 SUMO-PROTEIN LIGASE NSE2"/>
    <property type="match status" value="1"/>
</dbReference>
<accession>A0A8X8WVZ0</accession>
<comment type="pathway">
    <text evidence="2">Protein modification; protein sumoylation.</text>
</comment>
<proteinExistence type="inferred from homology"/>
<dbReference type="Proteomes" id="UP000298416">
    <property type="component" value="Unassembled WGS sequence"/>
</dbReference>
<reference evidence="12" key="2">
    <citation type="submission" date="2020-08" db="EMBL/GenBank/DDBJ databases">
        <title>Plant Genome Project.</title>
        <authorList>
            <person name="Zhang R.-G."/>
        </authorList>
    </citation>
    <scope>NUCLEOTIDE SEQUENCE</scope>
    <source>
        <strain evidence="12">Huo1</strain>
        <tissue evidence="12">Leaf</tissue>
    </source>
</reference>
<dbReference type="GO" id="GO:0005634">
    <property type="term" value="C:nucleus"/>
    <property type="evidence" value="ECO:0007669"/>
    <property type="project" value="UniProtKB-SubCell"/>
</dbReference>
<dbReference type="SUPFAM" id="SSF57850">
    <property type="entry name" value="RING/U-box"/>
    <property type="match status" value="1"/>
</dbReference>
<comment type="similarity">
    <text evidence="3">Belongs to the NSE2 family.</text>
</comment>
<keyword evidence="13" id="KW-1185">Reference proteome</keyword>
<evidence type="ECO:0000256" key="7">
    <source>
        <dbReference type="ARBA" id="ARBA00022786"/>
    </source>
</evidence>
<feature type="domain" description="SP-RING-type" evidence="11">
    <location>
        <begin position="142"/>
        <end position="230"/>
    </location>
</feature>
<keyword evidence="5" id="KW-0479">Metal-binding</keyword>
<evidence type="ECO:0000256" key="5">
    <source>
        <dbReference type="ARBA" id="ARBA00022723"/>
    </source>
</evidence>
<keyword evidence="7" id="KW-0833">Ubl conjugation pathway</keyword>
<name>A0A8X8WVZ0_SALSN</name>
<dbReference type="GO" id="GO:0030915">
    <property type="term" value="C:Smc5-Smc6 complex"/>
    <property type="evidence" value="ECO:0007669"/>
    <property type="project" value="InterPro"/>
</dbReference>
<dbReference type="Pfam" id="PF11789">
    <property type="entry name" value="zf-Nse"/>
    <property type="match status" value="1"/>
</dbReference>
<keyword evidence="8" id="KW-0862">Zinc</keyword>
<evidence type="ECO:0000313" key="13">
    <source>
        <dbReference type="Proteomes" id="UP000298416"/>
    </source>
</evidence>
<dbReference type="PANTHER" id="PTHR21330:SF1">
    <property type="entry name" value="E3 SUMO-PROTEIN LIGASE NSE2"/>
    <property type="match status" value="1"/>
</dbReference>
<keyword evidence="9" id="KW-0539">Nucleus</keyword>
<comment type="caution">
    <text evidence="12">The sequence shown here is derived from an EMBL/GenBank/DDBJ whole genome shotgun (WGS) entry which is preliminary data.</text>
</comment>
<dbReference type="GO" id="GO:0008270">
    <property type="term" value="F:zinc ion binding"/>
    <property type="evidence" value="ECO:0007669"/>
    <property type="project" value="UniProtKB-KW"/>
</dbReference>
<evidence type="ECO:0000256" key="2">
    <source>
        <dbReference type="ARBA" id="ARBA00004718"/>
    </source>
</evidence>
<dbReference type="OrthoDB" id="26899at2759"/>
<keyword evidence="4" id="KW-0808">Transferase</keyword>
<reference evidence="12" key="1">
    <citation type="submission" date="2018-01" db="EMBL/GenBank/DDBJ databases">
        <authorList>
            <person name="Mao J.F."/>
        </authorList>
    </citation>
    <scope>NUCLEOTIDE SEQUENCE</scope>
    <source>
        <strain evidence="12">Huo1</strain>
        <tissue evidence="12">Leaf</tissue>
    </source>
</reference>
<dbReference type="CDD" id="cd16651">
    <property type="entry name" value="SPL-RING_NSE2"/>
    <property type="match status" value="1"/>
</dbReference>
<dbReference type="InterPro" id="IPR004181">
    <property type="entry name" value="Znf_MIZ"/>
</dbReference>
<evidence type="ECO:0000256" key="3">
    <source>
        <dbReference type="ARBA" id="ARBA00008212"/>
    </source>
</evidence>
<keyword evidence="6 10" id="KW-0863">Zinc-finger</keyword>
<dbReference type="GO" id="GO:0061665">
    <property type="term" value="F:SUMO ligase activity"/>
    <property type="evidence" value="ECO:0007669"/>
    <property type="project" value="TreeGrafter"/>
</dbReference>
<dbReference type="InterPro" id="IPR013083">
    <property type="entry name" value="Znf_RING/FYVE/PHD"/>
</dbReference>
<dbReference type="Gene3D" id="3.30.40.10">
    <property type="entry name" value="Zinc/RING finger domain, C3HC4 (zinc finger)"/>
    <property type="match status" value="1"/>
</dbReference>
<evidence type="ECO:0000256" key="9">
    <source>
        <dbReference type="ARBA" id="ARBA00023242"/>
    </source>
</evidence>
<dbReference type="EMBL" id="PNBA02000014">
    <property type="protein sequence ID" value="KAG6401842.1"/>
    <property type="molecule type" value="Genomic_DNA"/>
</dbReference>